<dbReference type="InterPro" id="IPR000634">
    <property type="entry name" value="Ser/Thr_deHydtase_PyrdxlP-BS"/>
</dbReference>
<gene>
    <name evidence="13" type="ORF">EH55_06050</name>
</gene>
<keyword evidence="6 9" id="KW-0663">Pyridoxal phosphate</keyword>
<evidence type="ECO:0000256" key="11">
    <source>
        <dbReference type="RuleBase" id="RU003985"/>
    </source>
</evidence>
<comment type="catalytic activity">
    <reaction evidence="8 11">
        <text>O-acetyl-L-serine + hydrogen sulfide = L-cysteine + acetate</text>
        <dbReference type="Rhea" id="RHEA:14829"/>
        <dbReference type="ChEBI" id="CHEBI:29919"/>
        <dbReference type="ChEBI" id="CHEBI:30089"/>
        <dbReference type="ChEBI" id="CHEBI:35235"/>
        <dbReference type="ChEBI" id="CHEBI:58340"/>
        <dbReference type="EC" id="2.5.1.47"/>
    </reaction>
</comment>
<comment type="cofactor">
    <cofactor evidence="1 9 11">
        <name>pyridoxal 5'-phosphate</name>
        <dbReference type="ChEBI" id="CHEBI:597326"/>
    </cofactor>
</comment>
<evidence type="ECO:0000256" key="4">
    <source>
        <dbReference type="ARBA" id="ARBA00022605"/>
    </source>
</evidence>
<dbReference type="InterPro" id="IPR036052">
    <property type="entry name" value="TrpB-like_PALP_sf"/>
</dbReference>
<proteinExistence type="inferred from homology"/>
<dbReference type="NCBIfam" id="TIGR01136">
    <property type="entry name" value="cysKM"/>
    <property type="match status" value="1"/>
</dbReference>
<feature type="binding site" evidence="9">
    <location>
        <begin position="180"/>
        <end position="184"/>
    </location>
    <ligand>
        <name>pyridoxal 5'-phosphate</name>
        <dbReference type="ChEBI" id="CHEBI:597326"/>
    </ligand>
</feature>
<dbReference type="GO" id="GO:0030170">
    <property type="term" value="F:pyridoxal phosphate binding"/>
    <property type="evidence" value="ECO:0007669"/>
    <property type="project" value="InterPro"/>
</dbReference>
<dbReference type="eggNOG" id="COG0031">
    <property type="taxonomic scope" value="Bacteria"/>
</dbReference>
<dbReference type="OrthoDB" id="9808024at2"/>
<name>A0A073IQW1_9BACT</name>
<evidence type="ECO:0000256" key="7">
    <source>
        <dbReference type="ARBA" id="ARBA00023192"/>
    </source>
</evidence>
<evidence type="ECO:0000256" key="9">
    <source>
        <dbReference type="PIRSR" id="PIRSR605856-50"/>
    </source>
</evidence>
<sequence length="306" mass="32021">MKNVSDLEIMELVGGTPLYRLKKDTGGAEVWVKLEGSNPGGSIKDRAAWGMLKDAQERGRLSDSSVIVEPTSGNTGIGLAMLGRALGLSVILTMPESMSAERRAVLSTFGAELILTPASDGMAGSVAAAEKILKENPKAVMLDQFSNPGNPKAHEETTGPEILAQLPDGKKLAAFVAAFGTGGTLTGVARALRKELPDVKVVAVEPASSPLMTKGHAGPHKIQGIGANFVPKNLAVKEIDEFMTVTDDDAIDTARALAAEEGLFSGISTGANVYAAIEIAKKLPRDNIVVTVQPDRGDKYLSVFTA</sequence>
<dbReference type="SUPFAM" id="SSF53686">
    <property type="entry name" value="Tryptophan synthase beta subunit-like PLP-dependent enzymes"/>
    <property type="match status" value="1"/>
</dbReference>
<dbReference type="FunFam" id="3.40.50.1100:FF:000003">
    <property type="entry name" value="Cystathionine beta-synthase"/>
    <property type="match status" value="1"/>
</dbReference>
<dbReference type="AlphaFoldDB" id="A0A073IQW1"/>
<dbReference type="InterPro" id="IPR001216">
    <property type="entry name" value="P-phosphate_BS"/>
</dbReference>
<evidence type="ECO:0000256" key="8">
    <source>
        <dbReference type="ARBA" id="ARBA00047931"/>
    </source>
</evidence>
<evidence type="ECO:0000256" key="10">
    <source>
        <dbReference type="PIRSR" id="PIRSR605856-51"/>
    </source>
</evidence>
<evidence type="ECO:0000256" key="2">
    <source>
        <dbReference type="ARBA" id="ARBA00007103"/>
    </source>
</evidence>
<evidence type="ECO:0000259" key="12">
    <source>
        <dbReference type="Pfam" id="PF00291"/>
    </source>
</evidence>
<dbReference type="STRING" id="2754.EH55_06050"/>
<dbReference type="EMBL" id="JMKI01000036">
    <property type="protein sequence ID" value="KEJ91945.1"/>
    <property type="molecule type" value="Genomic_DNA"/>
</dbReference>
<dbReference type="PROSITE" id="PS00901">
    <property type="entry name" value="CYS_SYNTHASE"/>
    <property type="match status" value="1"/>
</dbReference>
<evidence type="ECO:0000313" key="14">
    <source>
        <dbReference type="Proteomes" id="UP000027665"/>
    </source>
</evidence>
<feature type="binding site" evidence="9">
    <location>
        <position position="268"/>
    </location>
    <ligand>
        <name>pyridoxal 5'-phosphate</name>
        <dbReference type="ChEBI" id="CHEBI:597326"/>
    </ligand>
</feature>
<keyword evidence="14" id="KW-1185">Reference proteome</keyword>
<dbReference type="Gene3D" id="3.40.50.1100">
    <property type="match status" value="2"/>
</dbReference>
<dbReference type="EC" id="2.5.1.47" evidence="3 11"/>
<comment type="caution">
    <text evidence="13">The sequence shown here is derived from an EMBL/GenBank/DDBJ whole genome shotgun (WGS) entry which is preliminary data.</text>
</comment>
<dbReference type="PANTHER" id="PTHR10314">
    <property type="entry name" value="CYSTATHIONINE BETA-SYNTHASE"/>
    <property type="match status" value="1"/>
</dbReference>
<dbReference type="PATRIC" id="fig|2754.20.peg.1470"/>
<dbReference type="InterPro" id="IPR050214">
    <property type="entry name" value="Cys_Synth/Cystath_Beta-Synth"/>
</dbReference>
<evidence type="ECO:0000256" key="5">
    <source>
        <dbReference type="ARBA" id="ARBA00022679"/>
    </source>
</evidence>
<keyword evidence="7 11" id="KW-0198">Cysteine biosynthesis</keyword>
<evidence type="ECO:0000313" key="13">
    <source>
        <dbReference type="EMBL" id="KEJ91945.1"/>
    </source>
</evidence>
<feature type="binding site" evidence="9">
    <location>
        <position position="74"/>
    </location>
    <ligand>
        <name>pyridoxal 5'-phosphate</name>
        <dbReference type="ChEBI" id="CHEBI:597326"/>
    </ligand>
</feature>
<evidence type="ECO:0000256" key="6">
    <source>
        <dbReference type="ARBA" id="ARBA00022898"/>
    </source>
</evidence>
<keyword evidence="4 11" id="KW-0028">Amino-acid biosynthesis</keyword>
<dbReference type="GO" id="GO:0004124">
    <property type="term" value="F:cysteine synthase activity"/>
    <property type="evidence" value="ECO:0007669"/>
    <property type="project" value="UniProtKB-UniRule"/>
</dbReference>
<reference evidence="13 14" key="1">
    <citation type="submission" date="2014-04" db="EMBL/GenBank/DDBJ databases">
        <title>Draft Genome Sequence of Synergistes jonesii.</title>
        <authorList>
            <person name="Coil D.A."/>
            <person name="Eisen J.A."/>
            <person name="Holland-Moritz H.E."/>
        </authorList>
    </citation>
    <scope>NUCLEOTIDE SEQUENCE [LARGE SCALE GENOMIC DNA]</scope>
    <source>
        <strain evidence="13 14">78-1</strain>
    </source>
</reference>
<dbReference type="FunFam" id="3.40.50.1100:FF:000118">
    <property type="entry name" value="Related to CYS4-cystathionine beta-synthase"/>
    <property type="match status" value="1"/>
</dbReference>
<accession>A0A073IQW1</accession>
<comment type="similarity">
    <text evidence="2 11">Belongs to the cysteine synthase/cystathionine beta-synthase family.</text>
</comment>
<dbReference type="PROSITE" id="PS00165">
    <property type="entry name" value="DEHYDRATASE_SER_THR"/>
    <property type="match status" value="1"/>
</dbReference>
<dbReference type="InterPro" id="IPR001926">
    <property type="entry name" value="TrpB-like_PALP"/>
</dbReference>
<dbReference type="Pfam" id="PF00291">
    <property type="entry name" value="PALP"/>
    <property type="match status" value="1"/>
</dbReference>
<keyword evidence="5 11" id="KW-0808">Transferase</keyword>
<feature type="modified residue" description="N6-(pyridoxal phosphate)lysine" evidence="10">
    <location>
        <position position="44"/>
    </location>
</feature>
<feature type="domain" description="Tryptophan synthase beta chain-like PALP" evidence="12">
    <location>
        <begin position="10"/>
        <end position="292"/>
    </location>
</feature>
<dbReference type="RefSeq" id="WP_037976643.1">
    <property type="nucleotide sequence ID" value="NZ_JMKI01000036.1"/>
</dbReference>
<dbReference type="NCBIfam" id="TIGR01139">
    <property type="entry name" value="cysK"/>
    <property type="match status" value="1"/>
</dbReference>
<dbReference type="InterPro" id="IPR005856">
    <property type="entry name" value="Cys_synth"/>
</dbReference>
<dbReference type="GO" id="GO:0006535">
    <property type="term" value="P:cysteine biosynthetic process from serine"/>
    <property type="evidence" value="ECO:0007669"/>
    <property type="project" value="UniProtKB-UniRule"/>
</dbReference>
<evidence type="ECO:0000256" key="3">
    <source>
        <dbReference type="ARBA" id="ARBA00012681"/>
    </source>
</evidence>
<dbReference type="CDD" id="cd01561">
    <property type="entry name" value="CBS_like"/>
    <property type="match status" value="1"/>
</dbReference>
<evidence type="ECO:0000256" key="1">
    <source>
        <dbReference type="ARBA" id="ARBA00001933"/>
    </source>
</evidence>
<organism evidence="13 14">
    <name type="scientific">Synergistes jonesii</name>
    <dbReference type="NCBI Taxonomy" id="2754"/>
    <lineage>
        <taxon>Bacteria</taxon>
        <taxon>Thermotogati</taxon>
        <taxon>Synergistota</taxon>
        <taxon>Synergistia</taxon>
        <taxon>Synergistales</taxon>
        <taxon>Synergistaceae</taxon>
        <taxon>Synergistes</taxon>
    </lineage>
</organism>
<dbReference type="GeneID" id="90983842"/>
<dbReference type="Proteomes" id="UP000027665">
    <property type="component" value="Unassembled WGS sequence"/>
</dbReference>
<protein>
    <recommendedName>
        <fullName evidence="3 11">Cysteine synthase</fullName>
        <ecNumber evidence="3 11">2.5.1.47</ecNumber>
    </recommendedName>
</protein>
<dbReference type="InterPro" id="IPR005859">
    <property type="entry name" value="CysK"/>
</dbReference>